<gene>
    <name evidence="2" type="ORF">TWF694_011520</name>
</gene>
<keyword evidence="1" id="KW-0812">Transmembrane</keyword>
<dbReference type="AlphaFoldDB" id="A0AAV9X6Q6"/>
<evidence type="ECO:0000256" key="1">
    <source>
        <dbReference type="SAM" id="Phobius"/>
    </source>
</evidence>
<sequence length="777" mass="88585">MTVPFLSRTIEERSPAVTITPGVQSQNSSNLDSTLALAALIFAAIAFVAAFLQALLQYLTSSQRDKCLSGAIGGWSAYTKTRWDITRWRIKVQYPRLKLDPDTLIANKSTSFHNLSVWAGENHSIYDRHIVPRLYYDNLSENFGKVGSIWDLEDRGHIIVAADGPALTFWDLSLSQKISWVWFCLTKRKRFDRGFSKAGWANILGVLGVMPDEMGLDGYEDADTIPMAVDVPIQRMQLQHLCLLCYMVNIKNIDIDIAHGSIEAQNAFVRVTTQQIPGLGRAVSIDGSFSQLEERLSAISSKQMEVICAIAQGYLAGFYIYTNIDYFDETVYLYGLSHQWNNTHWDRYKRGISVDHIAHHPNELEEKLKMITRASPRQQATKYQELSKNSQLSWSEIWTTIQGGCSPTIIKYMAIMPFHGIWSAAPLELFLTPYYQHLDASRKNWFEGLGKQSKCYLKLRQHPQIDLGLAYDTLPIIRAKSDFDVITHYLPGLPLAYSWALFPSLFVLEPWESDIVEQTWQDQTDGLLYLPSVIINLLQGATPQQARQYIETTGSFDYRYYTLESALTFALLLVDCRLQALWCILEKESGGRLTRFHSAAQKISKTDVSRRLKLDKLVTSSRFGFRSKVDPLLPDFLALWFELGNRIDLLVSDINSIEDCLADILNDWKDDDGPCIPEIPIPDLEDRPKSVREMTGLDLKMFNHVAGSRTRRQFVTWALGASSDEKDRLKVIRKMIPLLQLRIFLMDLAYRCHADSSKVYLLTHQANYNVLADVRLI</sequence>
<comment type="caution">
    <text evidence="2">The sequence shown here is derived from an EMBL/GenBank/DDBJ whole genome shotgun (WGS) entry which is preliminary data.</text>
</comment>
<evidence type="ECO:0000313" key="3">
    <source>
        <dbReference type="Proteomes" id="UP001365542"/>
    </source>
</evidence>
<protein>
    <submittedName>
        <fullName evidence="2">Uncharacterized protein</fullName>
    </submittedName>
</protein>
<accession>A0AAV9X6Q6</accession>
<dbReference type="EMBL" id="JAVHJO010000009">
    <property type="protein sequence ID" value="KAK6537330.1"/>
    <property type="molecule type" value="Genomic_DNA"/>
</dbReference>
<keyword evidence="3" id="KW-1185">Reference proteome</keyword>
<reference evidence="2 3" key="1">
    <citation type="submission" date="2019-10" db="EMBL/GenBank/DDBJ databases">
        <authorList>
            <person name="Palmer J.M."/>
        </authorList>
    </citation>
    <scope>NUCLEOTIDE SEQUENCE [LARGE SCALE GENOMIC DNA]</scope>
    <source>
        <strain evidence="2 3">TWF694</strain>
    </source>
</reference>
<evidence type="ECO:0000313" key="2">
    <source>
        <dbReference type="EMBL" id="KAK6537330.1"/>
    </source>
</evidence>
<proteinExistence type="predicted"/>
<keyword evidence="1" id="KW-0472">Membrane</keyword>
<feature type="transmembrane region" description="Helical" evidence="1">
    <location>
        <begin position="35"/>
        <end position="56"/>
    </location>
</feature>
<dbReference type="Proteomes" id="UP001365542">
    <property type="component" value="Unassembled WGS sequence"/>
</dbReference>
<organism evidence="2 3">
    <name type="scientific">Orbilia ellipsospora</name>
    <dbReference type="NCBI Taxonomy" id="2528407"/>
    <lineage>
        <taxon>Eukaryota</taxon>
        <taxon>Fungi</taxon>
        <taxon>Dikarya</taxon>
        <taxon>Ascomycota</taxon>
        <taxon>Pezizomycotina</taxon>
        <taxon>Orbiliomycetes</taxon>
        <taxon>Orbiliales</taxon>
        <taxon>Orbiliaceae</taxon>
        <taxon>Orbilia</taxon>
    </lineage>
</organism>
<keyword evidence="1" id="KW-1133">Transmembrane helix</keyword>
<name>A0AAV9X6Q6_9PEZI</name>